<organism evidence="2 3">
    <name type="scientific">Ephemerocybe angulata</name>
    <dbReference type="NCBI Taxonomy" id="980116"/>
    <lineage>
        <taxon>Eukaryota</taxon>
        <taxon>Fungi</taxon>
        <taxon>Dikarya</taxon>
        <taxon>Basidiomycota</taxon>
        <taxon>Agaricomycotina</taxon>
        <taxon>Agaricomycetes</taxon>
        <taxon>Agaricomycetidae</taxon>
        <taxon>Agaricales</taxon>
        <taxon>Agaricineae</taxon>
        <taxon>Psathyrellaceae</taxon>
        <taxon>Ephemerocybe</taxon>
    </lineage>
</organism>
<accession>A0A8H6I3R3</accession>
<feature type="signal peptide" evidence="1">
    <location>
        <begin position="1"/>
        <end position="26"/>
    </location>
</feature>
<feature type="chain" id="PRO_5034179714" evidence="1">
    <location>
        <begin position="27"/>
        <end position="151"/>
    </location>
</feature>
<evidence type="ECO:0000313" key="3">
    <source>
        <dbReference type="Proteomes" id="UP000521943"/>
    </source>
</evidence>
<evidence type="ECO:0000313" key="2">
    <source>
        <dbReference type="EMBL" id="KAF6756908.1"/>
    </source>
</evidence>
<gene>
    <name evidence="2" type="ORF">DFP72DRAFT_846281</name>
</gene>
<proteinExistence type="predicted"/>
<sequence>MMHRFTPAFILSTFLVALAALQSVSATPLPEAGVLVERALPAKVPMKDNSIWTNAVEDEDDNIKDDAIKQNAGPCQSGSNSPRSRLPLDRVGVNCEGLVQLLLSGLTIIPASNSGVAQPVRHEKFGGFASTQYHTTLGLDWCLGLEDVSNA</sequence>
<protein>
    <submittedName>
        <fullName evidence="2">Uncharacterized protein</fullName>
    </submittedName>
</protein>
<dbReference type="Proteomes" id="UP000521943">
    <property type="component" value="Unassembled WGS sequence"/>
</dbReference>
<keyword evidence="1" id="KW-0732">Signal</keyword>
<comment type="caution">
    <text evidence="2">The sequence shown here is derived from an EMBL/GenBank/DDBJ whole genome shotgun (WGS) entry which is preliminary data.</text>
</comment>
<dbReference type="EMBL" id="JACGCI010000024">
    <property type="protein sequence ID" value="KAF6756908.1"/>
    <property type="molecule type" value="Genomic_DNA"/>
</dbReference>
<name>A0A8H6I3R3_9AGAR</name>
<evidence type="ECO:0000256" key="1">
    <source>
        <dbReference type="SAM" id="SignalP"/>
    </source>
</evidence>
<dbReference type="OrthoDB" id="3103843at2759"/>
<dbReference type="AlphaFoldDB" id="A0A8H6I3R3"/>
<keyword evidence="3" id="KW-1185">Reference proteome</keyword>
<reference evidence="2 3" key="1">
    <citation type="submission" date="2020-07" db="EMBL/GenBank/DDBJ databases">
        <title>Comparative genomics of pyrophilous fungi reveals a link between fire events and developmental genes.</title>
        <authorList>
            <consortium name="DOE Joint Genome Institute"/>
            <person name="Steindorff A.S."/>
            <person name="Carver A."/>
            <person name="Calhoun S."/>
            <person name="Stillman K."/>
            <person name="Liu H."/>
            <person name="Lipzen A."/>
            <person name="Pangilinan J."/>
            <person name="Labutti K."/>
            <person name="Bruns T.D."/>
            <person name="Grigoriev I.V."/>
        </authorList>
    </citation>
    <scope>NUCLEOTIDE SEQUENCE [LARGE SCALE GENOMIC DNA]</scope>
    <source>
        <strain evidence="2 3">CBS 144469</strain>
    </source>
</reference>